<organism evidence="5">
    <name type="scientific">marine metagenome</name>
    <dbReference type="NCBI Taxonomy" id="408172"/>
    <lineage>
        <taxon>unclassified sequences</taxon>
        <taxon>metagenomes</taxon>
        <taxon>ecological metagenomes</taxon>
    </lineage>
</organism>
<reference evidence="5" key="1">
    <citation type="submission" date="2018-05" db="EMBL/GenBank/DDBJ databases">
        <authorList>
            <person name="Lanie J.A."/>
            <person name="Ng W.-L."/>
            <person name="Kazmierczak K.M."/>
            <person name="Andrzejewski T.M."/>
            <person name="Davidsen T.M."/>
            <person name="Wayne K.J."/>
            <person name="Tettelin H."/>
            <person name="Glass J.I."/>
            <person name="Rusch D."/>
            <person name="Podicherti R."/>
            <person name="Tsui H.-C.T."/>
            <person name="Winkler M.E."/>
        </authorList>
    </citation>
    <scope>NUCLEOTIDE SEQUENCE</scope>
</reference>
<dbReference type="SUPFAM" id="SSF56784">
    <property type="entry name" value="HAD-like"/>
    <property type="match status" value="1"/>
</dbReference>
<proteinExistence type="predicted"/>
<dbReference type="SFLD" id="SFLDS00003">
    <property type="entry name" value="Haloacid_Dehalogenase"/>
    <property type="match status" value="1"/>
</dbReference>
<dbReference type="Gene3D" id="3.40.50.1000">
    <property type="entry name" value="HAD superfamily/HAD-like"/>
    <property type="match status" value="1"/>
</dbReference>
<keyword evidence="2" id="KW-0479">Metal-binding</keyword>
<gene>
    <name evidence="5" type="ORF">METZ01_LOCUS92688</name>
</gene>
<name>A0A381VI03_9ZZZZ</name>
<feature type="non-terminal residue" evidence="5">
    <location>
        <position position="1"/>
    </location>
</feature>
<keyword evidence="3" id="KW-0460">Magnesium</keyword>
<evidence type="ECO:0000256" key="1">
    <source>
        <dbReference type="ARBA" id="ARBA00001946"/>
    </source>
</evidence>
<dbReference type="SFLD" id="SFLDG01129">
    <property type="entry name" value="C1.5:_HAD__Beta-PGM__Phosphata"/>
    <property type="match status" value="1"/>
</dbReference>
<evidence type="ECO:0000313" key="5">
    <source>
        <dbReference type="EMBL" id="SVA39834.1"/>
    </source>
</evidence>
<dbReference type="PANTHER" id="PTHR46193">
    <property type="entry name" value="6-PHOSPHOGLUCONATE PHOSPHATASE"/>
    <property type="match status" value="1"/>
</dbReference>
<dbReference type="Gene3D" id="1.10.150.240">
    <property type="entry name" value="Putative phosphatase, domain 2"/>
    <property type="match status" value="1"/>
</dbReference>
<comment type="cofactor">
    <cofactor evidence="1">
        <name>Mg(2+)</name>
        <dbReference type="ChEBI" id="CHEBI:18420"/>
    </cofactor>
</comment>
<sequence>VPLSGVVFDFDGVLADSEPLHLRAYRDTLTPFSIDLTESDYYKRYLGFDDVGVFRAVAKDQGWLLTEALLTELVRTKGQRFDALAADGNALFPGAVDCVRRFAAAVPVAVASGALRGEIEALLLPAGLRHHFKAIVASGETPHSKPAPDPYLRAVELLRPFAIEAGLDPNGCFVAIEDSSWGVESALAAGLRCVGVAQTYSADTLHAAQAVVGTIGELGLETVSGVCPNGSSDRNRTKPGSKP</sequence>
<accession>A0A381VI03</accession>
<protein>
    <submittedName>
        <fullName evidence="5">Uncharacterized protein</fullName>
    </submittedName>
</protein>
<dbReference type="Pfam" id="PF00702">
    <property type="entry name" value="Hydrolase"/>
    <property type="match status" value="1"/>
</dbReference>
<evidence type="ECO:0000256" key="2">
    <source>
        <dbReference type="ARBA" id="ARBA00022723"/>
    </source>
</evidence>
<dbReference type="GO" id="GO:0003824">
    <property type="term" value="F:catalytic activity"/>
    <property type="evidence" value="ECO:0007669"/>
    <property type="project" value="UniProtKB-ARBA"/>
</dbReference>
<evidence type="ECO:0000256" key="3">
    <source>
        <dbReference type="ARBA" id="ARBA00022842"/>
    </source>
</evidence>
<dbReference type="InterPro" id="IPR036412">
    <property type="entry name" value="HAD-like_sf"/>
</dbReference>
<dbReference type="InterPro" id="IPR023214">
    <property type="entry name" value="HAD_sf"/>
</dbReference>
<dbReference type="AlphaFoldDB" id="A0A381VI03"/>
<dbReference type="InterPro" id="IPR023198">
    <property type="entry name" value="PGP-like_dom2"/>
</dbReference>
<dbReference type="EMBL" id="UINC01008862">
    <property type="protein sequence ID" value="SVA39834.1"/>
    <property type="molecule type" value="Genomic_DNA"/>
</dbReference>
<keyword evidence="4" id="KW-0119">Carbohydrate metabolism</keyword>
<dbReference type="GO" id="GO:0046872">
    <property type="term" value="F:metal ion binding"/>
    <property type="evidence" value="ECO:0007669"/>
    <property type="project" value="UniProtKB-KW"/>
</dbReference>
<dbReference type="CDD" id="cd07505">
    <property type="entry name" value="HAD_BPGM-like"/>
    <property type="match status" value="1"/>
</dbReference>
<evidence type="ECO:0000256" key="4">
    <source>
        <dbReference type="ARBA" id="ARBA00023277"/>
    </source>
</evidence>
<dbReference type="PANTHER" id="PTHR46193:SF18">
    <property type="entry name" value="HEXITOL PHOSPHATASE B"/>
    <property type="match status" value="1"/>
</dbReference>
<dbReference type="InterPro" id="IPR051600">
    <property type="entry name" value="Beta-PGM-like"/>
</dbReference>